<dbReference type="InterPro" id="IPR003018">
    <property type="entry name" value="GAF"/>
</dbReference>
<evidence type="ECO:0000256" key="1">
    <source>
        <dbReference type="ARBA" id="ARBA00022723"/>
    </source>
</evidence>
<keyword evidence="11" id="KW-1185">Reference proteome</keyword>
<dbReference type="Proteomes" id="UP000435112">
    <property type="component" value="Unassembled WGS sequence"/>
</dbReference>
<dbReference type="GO" id="GO:0008270">
    <property type="term" value="F:zinc ion binding"/>
    <property type="evidence" value="ECO:0007669"/>
    <property type="project" value="UniProtKB-KW"/>
</dbReference>
<dbReference type="InterPro" id="IPR011011">
    <property type="entry name" value="Znf_FYVE_PHD"/>
</dbReference>
<evidence type="ECO:0000259" key="6">
    <source>
        <dbReference type="PROSITE" id="PS50178"/>
    </source>
</evidence>
<dbReference type="CDD" id="cd00065">
    <property type="entry name" value="FYVE_like_SF"/>
    <property type="match status" value="1"/>
</dbReference>
<sequence>MLGAFSDKSRPAVTSFKSGLKRLTPEKSWHDSWERRTTKGMSVVDSEPDQDPTSNQSRVRLNNSDLLQLARDATDKVDFRRLTNRQASLSNWKVKNVANVANGFTAFSQGDGLESAQEVMTTGEMKASLNELAFILSTTTDSDHDMVSRSLYKDYIHGAVVHSVDPSLDASSVSACKSDIESKLTVKTSAFERSRMFKNHEQWCFLEYFEKKSSSDAFTVTLTSVPERELLAGKMKADRIDELPDLTAAYLIEKIPSSNSVRVVFFAQASLDDEPQFNQTDVTMSYSFGGGGSRGNQLDRSKKRQKRLMRLAAGASQLPEVVRRRRFGTQPLADCSAFEAKNSRCTCCAKSLRLPSRKKRCHICGYMICHQCWSIHSMETLDGRVSSVRACTRCVEFVTNGDYSRVNQTTRGRLEIVPDSGLAGLPTQDPPGKALTNFLHDALQNSTGSKRKSVMSVIRHLMNQEKEDAETRSECSSVTSSVRLTDDEAKKYTDALDKGMLRVETVPLEECVVANANGRNYPLNMASNLETFSKPPMPADEQQRINAIEKGGLSKIEDTEELDLICELLAREMKCSTGCVTLINEDEQHVLASNAEPLRQLHMPRDQSFCQHTVMNDTPLLVPNPEADIRFQNLPAVSAMDIKFYVGFPLKDRNDQVVGSVCCFDSNTRDVTQSQYSTMKKLAETASKVVQIKGKQASKSAEPAAMDTSS</sequence>
<comment type="caution">
    <text evidence="9">The sequence shown here is derived from an EMBL/GenBank/DDBJ whole genome shotgun (WGS) entry which is preliminary data.</text>
</comment>
<dbReference type="Proteomes" id="UP000434957">
    <property type="component" value="Unassembled WGS sequence"/>
</dbReference>
<evidence type="ECO:0000313" key="7">
    <source>
        <dbReference type="EMBL" id="KAE9032184.1"/>
    </source>
</evidence>
<feature type="compositionally biased region" description="Basic and acidic residues" evidence="5">
    <location>
        <begin position="23"/>
        <end position="37"/>
    </location>
</feature>
<dbReference type="Gene3D" id="3.30.450.40">
    <property type="match status" value="1"/>
</dbReference>
<dbReference type="EMBL" id="QXFU01000494">
    <property type="protein sequence ID" value="KAE9032184.1"/>
    <property type="molecule type" value="Genomic_DNA"/>
</dbReference>
<dbReference type="InterPro" id="IPR029016">
    <property type="entry name" value="GAF-like_dom_sf"/>
</dbReference>
<dbReference type="PROSITE" id="PS50178">
    <property type="entry name" value="ZF_FYVE"/>
    <property type="match status" value="1"/>
</dbReference>
<feature type="domain" description="FYVE-type" evidence="6">
    <location>
        <begin position="339"/>
        <end position="399"/>
    </location>
</feature>
<dbReference type="InterPro" id="IPR013083">
    <property type="entry name" value="Znf_RING/FYVE/PHD"/>
</dbReference>
<evidence type="ECO:0000256" key="5">
    <source>
        <dbReference type="SAM" id="MobiDB-lite"/>
    </source>
</evidence>
<keyword evidence="2 4" id="KW-0863">Zinc-finger</keyword>
<evidence type="ECO:0000313" key="11">
    <source>
        <dbReference type="Proteomes" id="UP000434957"/>
    </source>
</evidence>
<evidence type="ECO:0000313" key="10">
    <source>
        <dbReference type="Proteomes" id="UP000429607"/>
    </source>
</evidence>
<evidence type="ECO:0000256" key="2">
    <source>
        <dbReference type="ARBA" id="ARBA00022771"/>
    </source>
</evidence>
<dbReference type="Proteomes" id="UP000429607">
    <property type="component" value="Unassembled WGS sequence"/>
</dbReference>
<dbReference type="Pfam" id="PF01590">
    <property type="entry name" value="GAF"/>
    <property type="match status" value="1"/>
</dbReference>
<evidence type="ECO:0000256" key="4">
    <source>
        <dbReference type="PROSITE-ProRule" id="PRU00091"/>
    </source>
</evidence>
<feature type="compositionally biased region" description="Polar residues" evidence="5">
    <location>
        <begin position="51"/>
        <end position="63"/>
    </location>
</feature>
<proteinExistence type="predicted"/>
<evidence type="ECO:0000313" key="8">
    <source>
        <dbReference type="EMBL" id="KAE9035270.1"/>
    </source>
</evidence>
<dbReference type="Gene3D" id="3.30.40.10">
    <property type="entry name" value="Zinc/RING finger domain, C3HC4 (zinc finger)"/>
    <property type="match status" value="1"/>
</dbReference>
<dbReference type="EMBL" id="QXFV01000517">
    <property type="protein sequence ID" value="KAE9035270.1"/>
    <property type="molecule type" value="Genomic_DNA"/>
</dbReference>
<dbReference type="PANTHER" id="PTHR43102:SF2">
    <property type="entry name" value="GAF DOMAIN-CONTAINING PROTEIN"/>
    <property type="match status" value="1"/>
</dbReference>
<accession>A0A6A4F4I1</accession>
<feature type="region of interest" description="Disordered" evidence="5">
    <location>
        <begin position="1"/>
        <end position="63"/>
    </location>
</feature>
<dbReference type="AlphaFoldDB" id="A0A6A4F4I1"/>
<keyword evidence="3" id="KW-0862">Zinc</keyword>
<name>A0A6A4F4I1_9STRA</name>
<evidence type="ECO:0000313" key="12">
    <source>
        <dbReference type="Proteomes" id="UP000435112"/>
    </source>
</evidence>
<protein>
    <recommendedName>
        <fullName evidence="6">FYVE-type domain-containing protein</fullName>
    </recommendedName>
</protein>
<evidence type="ECO:0000313" key="9">
    <source>
        <dbReference type="EMBL" id="KAE9339690.1"/>
    </source>
</evidence>
<organism evidence="9 11">
    <name type="scientific">Phytophthora rubi</name>
    <dbReference type="NCBI Taxonomy" id="129364"/>
    <lineage>
        <taxon>Eukaryota</taxon>
        <taxon>Sar</taxon>
        <taxon>Stramenopiles</taxon>
        <taxon>Oomycota</taxon>
        <taxon>Peronosporomycetes</taxon>
        <taxon>Peronosporales</taxon>
        <taxon>Peronosporaceae</taxon>
        <taxon>Phytophthora</taxon>
    </lineage>
</organism>
<gene>
    <name evidence="8" type="ORF">PR001_g9377</name>
    <name evidence="7" type="ORF">PR002_g9307</name>
    <name evidence="9" type="ORF">PR003_g10881</name>
</gene>
<evidence type="ECO:0000256" key="3">
    <source>
        <dbReference type="ARBA" id="ARBA00022833"/>
    </source>
</evidence>
<dbReference type="SUPFAM" id="SSF57903">
    <property type="entry name" value="FYVE/PHD zinc finger"/>
    <property type="match status" value="1"/>
</dbReference>
<keyword evidence="1" id="KW-0479">Metal-binding</keyword>
<dbReference type="PANTHER" id="PTHR43102">
    <property type="entry name" value="SLR1143 PROTEIN"/>
    <property type="match status" value="1"/>
</dbReference>
<dbReference type="SUPFAM" id="SSF55781">
    <property type="entry name" value="GAF domain-like"/>
    <property type="match status" value="1"/>
</dbReference>
<dbReference type="OrthoDB" id="153648at2759"/>
<dbReference type="InterPro" id="IPR017455">
    <property type="entry name" value="Znf_FYVE-rel"/>
</dbReference>
<dbReference type="EMBL" id="QXFT01000608">
    <property type="protein sequence ID" value="KAE9339690.1"/>
    <property type="molecule type" value="Genomic_DNA"/>
</dbReference>
<reference evidence="9 11" key="1">
    <citation type="submission" date="2018-08" db="EMBL/GenBank/DDBJ databases">
        <title>Genomic investigation of the strawberry pathogen Phytophthora fragariae indicates pathogenicity is determined by transcriptional variation in three key races.</title>
        <authorList>
            <person name="Adams T.M."/>
            <person name="Armitage A.D."/>
            <person name="Sobczyk M.K."/>
            <person name="Bates H.J."/>
            <person name="Dunwell J.M."/>
            <person name="Nellist C.F."/>
            <person name="Harrison R.J."/>
        </authorList>
    </citation>
    <scope>NUCLEOTIDE SEQUENCE [LARGE SCALE GENOMIC DNA]</scope>
    <source>
        <strain evidence="8 10">SCRP249</strain>
        <strain evidence="7 12">SCRP324</strain>
        <strain evidence="9 11">SCRP333</strain>
    </source>
</reference>